<organism evidence="1">
    <name type="scientific">viral metagenome</name>
    <dbReference type="NCBI Taxonomy" id="1070528"/>
    <lineage>
        <taxon>unclassified sequences</taxon>
        <taxon>metagenomes</taxon>
        <taxon>organismal metagenomes</taxon>
    </lineage>
</organism>
<evidence type="ECO:0000313" key="1">
    <source>
        <dbReference type="EMBL" id="QJH95088.1"/>
    </source>
</evidence>
<gene>
    <name evidence="1" type="ORF">TM448B00344_0034</name>
</gene>
<proteinExistence type="predicted"/>
<name>A0A6M3XBJ8_9ZZZZ</name>
<dbReference type="AlphaFoldDB" id="A0A6M3XBJ8"/>
<accession>A0A6M3XBJ8</accession>
<reference evidence="1" key="1">
    <citation type="submission" date="2020-03" db="EMBL/GenBank/DDBJ databases">
        <title>The deep terrestrial virosphere.</title>
        <authorList>
            <person name="Holmfeldt K."/>
            <person name="Nilsson E."/>
            <person name="Simone D."/>
            <person name="Lopez-Fernandez M."/>
            <person name="Wu X."/>
            <person name="de Brujin I."/>
            <person name="Lundin D."/>
            <person name="Andersson A."/>
            <person name="Bertilsson S."/>
            <person name="Dopson M."/>
        </authorList>
    </citation>
    <scope>NUCLEOTIDE SEQUENCE</scope>
    <source>
        <strain evidence="1">TM448B00344</strain>
    </source>
</reference>
<protein>
    <submittedName>
        <fullName evidence="1">Uncharacterized protein</fullName>
    </submittedName>
</protein>
<sequence length="99" mass="11490">MKRYINKLSKKHIDEFMTNDPDCQSITGNHQLTCVTIDLFAHGDDMKKMISYMSSKNIDVFKRGTKEPERVLHALFGMTWKKISTFEPAKNVATFADRF</sequence>
<dbReference type="EMBL" id="MT144612">
    <property type="protein sequence ID" value="QJH95088.1"/>
    <property type="molecule type" value="Genomic_DNA"/>
</dbReference>